<organism evidence="1 2">
    <name type="scientific">Euplotes crassus</name>
    <dbReference type="NCBI Taxonomy" id="5936"/>
    <lineage>
        <taxon>Eukaryota</taxon>
        <taxon>Sar</taxon>
        <taxon>Alveolata</taxon>
        <taxon>Ciliophora</taxon>
        <taxon>Intramacronucleata</taxon>
        <taxon>Spirotrichea</taxon>
        <taxon>Hypotrichia</taxon>
        <taxon>Euplotida</taxon>
        <taxon>Euplotidae</taxon>
        <taxon>Moneuplotes</taxon>
    </lineage>
</organism>
<evidence type="ECO:0000313" key="2">
    <source>
        <dbReference type="Proteomes" id="UP001295684"/>
    </source>
</evidence>
<dbReference type="AlphaFoldDB" id="A0AAD2D9J9"/>
<reference evidence="1" key="1">
    <citation type="submission" date="2023-07" db="EMBL/GenBank/DDBJ databases">
        <authorList>
            <consortium name="AG Swart"/>
            <person name="Singh M."/>
            <person name="Singh A."/>
            <person name="Seah K."/>
            <person name="Emmerich C."/>
        </authorList>
    </citation>
    <scope>NUCLEOTIDE SEQUENCE</scope>
    <source>
        <strain evidence="1">DP1</strain>
    </source>
</reference>
<comment type="caution">
    <text evidence="1">The sequence shown here is derived from an EMBL/GenBank/DDBJ whole genome shotgun (WGS) entry which is preliminary data.</text>
</comment>
<keyword evidence="2" id="KW-1185">Reference proteome</keyword>
<sequence length="49" mass="5841">MIYNSPLAMMRFERHEPCAPQICFKLNPKFSKFKHPNRSLMNVSMEILN</sequence>
<dbReference type="Proteomes" id="UP001295684">
    <property type="component" value="Unassembled WGS sequence"/>
</dbReference>
<dbReference type="EMBL" id="CAMPGE010026914">
    <property type="protein sequence ID" value="CAI2384576.1"/>
    <property type="molecule type" value="Genomic_DNA"/>
</dbReference>
<gene>
    <name evidence="1" type="ORF">ECRASSUSDP1_LOCUS26109</name>
</gene>
<name>A0AAD2D9J9_EUPCR</name>
<proteinExistence type="predicted"/>
<evidence type="ECO:0000313" key="1">
    <source>
        <dbReference type="EMBL" id="CAI2384576.1"/>
    </source>
</evidence>
<accession>A0AAD2D9J9</accession>
<protein>
    <submittedName>
        <fullName evidence="1">Uncharacterized protein</fullName>
    </submittedName>
</protein>